<evidence type="ECO:0000313" key="2">
    <source>
        <dbReference type="EMBL" id="TCO14505.1"/>
    </source>
</evidence>
<protein>
    <submittedName>
        <fullName evidence="2">Uncharacterized protein</fullName>
    </submittedName>
</protein>
<dbReference type="Proteomes" id="UP000294881">
    <property type="component" value="Unassembled WGS sequence"/>
</dbReference>
<comment type="caution">
    <text evidence="2">The sequence shown here is derived from an EMBL/GenBank/DDBJ whole genome shotgun (WGS) entry which is preliminary data.</text>
</comment>
<evidence type="ECO:0000313" key="3">
    <source>
        <dbReference type="Proteomes" id="UP000294881"/>
    </source>
</evidence>
<dbReference type="EMBL" id="SLWL01000003">
    <property type="protein sequence ID" value="TCO14505.1"/>
    <property type="molecule type" value="Genomic_DNA"/>
</dbReference>
<dbReference type="AlphaFoldDB" id="A0A4R2GV61"/>
<accession>A0A4R2GV61</accession>
<keyword evidence="3" id="KW-1185">Reference proteome</keyword>
<organism evidence="2 3">
    <name type="scientific">Camelimonas lactis</name>
    <dbReference type="NCBI Taxonomy" id="659006"/>
    <lineage>
        <taxon>Bacteria</taxon>
        <taxon>Pseudomonadati</taxon>
        <taxon>Pseudomonadota</taxon>
        <taxon>Alphaproteobacteria</taxon>
        <taxon>Hyphomicrobiales</taxon>
        <taxon>Chelatococcaceae</taxon>
        <taxon>Camelimonas</taxon>
    </lineage>
</organism>
<sequence length="91" mass="9611">MATGLIVMVEFDDFNPDEEEFPMTDDRLLIEELAAKTGDGDFLRAIAESVMQLIMEADVDGLIGAGRHERNGGLSGISCAGGHTGPDGGSR</sequence>
<name>A0A4R2GV61_9HYPH</name>
<reference evidence="2 3" key="1">
    <citation type="submission" date="2019-03" db="EMBL/GenBank/DDBJ databases">
        <title>Genomic Encyclopedia of Type Strains, Phase IV (KMG-IV): sequencing the most valuable type-strain genomes for metagenomic binning, comparative biology and taxonomic classification.</title>
        <authorList>
            <person name="Goeker M."/>
        </authorList>
    </citation>
    <scope>NUCLEOTIDE SEQUENCE [LARGE SCALE GENOMIC DNA]</scope>
    <source>
        <strain evidence="2 3">DSM 22958</strain>
    </source>
</reference>
<feature type="compositionally biased region" description="Gly residues" evidence="1">
    <location>
        <begin position="82"/>
        <end position="91"/>
    </location>
</feature>
<feature type="region of interest" description="Disordered" evidence="1">
    <location>
        <begin position="71"/>
        <end position="91"/>
    </location>
</feature>
<gene>
    <name evidence="2" type="ORF">EV666_10311</name>
</gene>
<proteinExistence type="predicted"/>
<evidence type="ECO:0000256" key="1">
    <source>
        <dbReference type="SAM" id="MobiDB-lite"/>
    </source>
</evidence>